<feature type="domain" description="Phosphodiester glycosidase" evidence="1">
    <location>
        <begin position="40"/>
        <end position="197"/>
    </location>
</feature>
<keyword evidence="3" id="KW-1185">Reference proteome</keyword>
<sequence length="200" mass="22527">MSRFKKKAGKHSIYRIISVEPYHIATEYIGKSLFDSGHDGVNGGFFSRSRDVLNIHYTKGQSVNQTSQPNVNSWTFYITDDEQMGCTNALTISELEGKVGQVYFAVGGKDFNRDNYKYGGKYFSKAYRTLIAQQDQKVHLIQTVKKVTIPECITDLNIMGYDLNTIVNLDGGGSSQMAYNSYDYDPSGKKRAVPFIIKLK</sequence>
<accession>A0A1G9WGK6</accession>
<name>A0A1G9WGK6_9BACI</name>
<dbReference type="Proteomes" id="UP000199334">
    <property type="component" value="Unassembled WGS sequence"/>
</dbReference>
<dbReference type="AlphaFoldDB" id="A0A1G9WGK6"/>
<dbReference type="InterPro" id="IPR018711">
    <property type="entry name" value="NAGPA"/>
</dbReference>
<dbReference type="EMBL" id="FNIG01000001">
    <property type="protein sequence ID" value="SDM83599.1"/>
    <property type="molecule type" value="Genomic_DNA"/>
</dbReference>
<dbReference type="OrthoDB" id="2974157at2"/>
<dbReference type="Pfam" id="PF09992">
    <property type="entry name" value="NAGPA"/>
    <property type="match status" value="1"/>
</dbReference>
<evidence type="ECO:0000313" key="2">
    <source>
        <dbReference type="EMBL" id="SDM83599.1"/>
    </source>
</evidence>
<evidence type="ECO:0000313" key="3">
    <source>
        <dbReference type="Proteomes" id="UP000199334"/>
    </source>
</evidence>
<organism evidence="2 3">
    <name type="scientific">Tenuibacillus multivorans</name>
    <dbReference type="NCBI Taxonomy" id="237069"/>
    <lineage>
        <taxon>Bacteria</taxon>
        <taxon>Bacillati</taxon>
        <taxon>Bacillota</taxon>
        <taxon>Bacilli</taxon>
        <taxon>Bacillales</taxon>
        <taxon>Bacillaceae</taxon>
        <taxon>Tenuibacillus</taxon>
    </lineage>
</organism>
<proteinExistence type="predicted"/>
<dbReference type="STRING" id="237069.SAMN05216498_0742"/>
<protein>
    <recommendedName>
        <fullName evidence="1">Phosphodiester glycosidase domain-containing protein</fullName>
    </recommendedName>
</protein>
<gene>
    <name evidence="2" type="ORF">SAMN05216498_0742</name>
</gene>
<dbReference type="RefSeq" id="WP_093855256.1">
    <property type="nucleotide sequence ID" value="NZ_BJVZ01000003.1"/>
</dbReference>
<evidence type="ECO:0000259" key="1">
    <source>
        <dbReference type="Pfam" id="PF09992"/>
    </source>
</evidence>
<reference evidence="2 3" key="1">
    <citation type="submission" date="2016-10" db="EMBL/GenBank/DDBJ databases">
        <authorList>
            <person name="de Groot N.N."/>
        </authorList>
    </citation>
    <scope>NUCLEOTIDE SEQUENCE [LARGE SCALE GENOMIC DNA]</scope>
    <source>
        <strain evidence="2 3">CGMCC 1.3442</strain>
    </source>
</reference>